<feature type="region of interest" description="Disordered" evidence="1">
    <location>
        <begin position="141"/>
        <end position="186"/>
    </location>
</feature>
<dbReference type="HOGENOM" id="CLU_1457132_0_0_1"/>
<feature type="compositionally biased region" description="Polar residues" evidence="1">
    <location>
        <begin position="98"/>
        <end position="110"/>
    </location>
</feature>
<dbReference type="AlphaFoldDB" id="M4B909"/>
<dbReference type="EMBL" id="JH598009">
    <property type="status" value="NOT_ANNOTATED_CDS"/>
    <property type="molecule type" value="Genomic_DNA"/>
</dbReference>
<sequence>MVLTISRSSIILSFTGLARLWTRYTSLPRTLSPTCTCTSPSAKRPSVIFPTRVPSRRAMSSASSKWDEPEKILSSWQPGMNIPAWVHGCLSDGKKGENGSTRLRSDGTPNSRSRRSRFSSVRAMRLECIVPSVAPVQNTARRGVTRETVERKPKTIMPSGIDWTRSSDKGVGAVEEEAVRQSMGSE</sequence>
<feature type="compositionally biased region" description="Basic and acidic residues" evidence="1">
    <location>
        <begin position="144"/>
        <end position="153"/>
    </location>
</feature>
<keyword evidence="3" id="KW-1185">Reference proteome</keyword>
<accession>M4B909</accession>
<organism evidence="2 3">
    <name type="scientific">Hyaloperonospora arabidopsidis (strain Emoy2)</name>
    <name type="common">Downy mildew agent</name>
    <name type="synonym">Peronospora arabidopsidis</name>
    <dbReference type="NCBI Taxonomy" id="559515"/>
    <lineage>
        <taxon>Eukaryota</taxon>
        <taxon>Sar</taxon>
        <taxon>Stramenopiles</taxon>
        <taxon>Oomycota</taxon>
        <taxon>Peronosporomycetes</taxon>
        <taxon>Peronosporales</taxon>
        <taxon>Peronosporaceae</taxon>
        <taxon>Hyaloperonospora</taxon>
    </lineage>
</organism>
<dbReference type="InParanoid" id="M4B909"/>
<reference evidence="2" key="2">
    <citation type="submission" date="2015-06" db="UniProtKB">
        <authorList>
            <consortium name="EnsemblProtists"/>
        </authorList>
    </citation>
    <scope>IDENTIFICATION</scope>
    <source>
        <strain evidence="2">Emoy2</strain>
    </source>
</reference>
<dbReference type="Proteomes" id="UP000011713">
    <property type="component" value="Unassembled WGS sequence"/>
</dbReference>
<proteinExistence type="predicted"/>
<name>M4B909_HYAAE</name>
<evidence type="ECO:0000256" key="1">
    <source>
        <dbReference type="SAM" id="MobiDB-lite"/>
    </source>
</evidence>
<dbReference type="VEuPathDB" id="FungiDB:HpaG802768"/>
<feature type="region of interest" description="Disordered" evidence="1">
    <location>
        <begin position="87"/>
        <end position="119"/>
    </location>
</feature>
<dbReference type="EnsemblProtists" id="HpaT802768">
    <property type="protein sequence ID" value="HpaP802768"/>
    <property type="gene ID" value="HpaG802768"/>
</dbReference>
<protein>
    <submittedName>
        <fullName evidence="2">Uncharacterized protein</fullName>
    </submittedName>
</protein>
<evidence type="ECO:0000313" key="2">
    <source>
        <dbReference type="EnsemblProtists" id="HpaP802768"/>
    </source>
</evidence>
<evidence type="ECO:0000313" key="3">
    <source>
        <dbReference type="Proteomes" id="UP000011713"/>
    </source>
</evidence>
<reference evidence="3" key="1">
    <citation type="journal article" date="2010" name="Science">
        <title>Signatures of adaptation to obligate biotrophy in the Hyaloperonospora arabidopsidis genome.</title>
        <authorList>
            <person name="Baxter L."/>
            <person name="Tripathy S."/>
            <person name="Ishaque N."/>
            <person name="Boot N."/>
            <person name="Cabral A."/>
            <person name="Kemen E."/>
            <person name="Thines M."/>
            <person name="Ah-Fong A."/>
            <person name="Anderson R."/>
            <person name="Badejoko W."/>
            <person name="Bittner-Eddy P."/>
            <person name="Boore J.L."/>
            <person name="Chibucos M.C."/>
            <person name="Coates M."/>
            <person name="Dehal P."/>
            <person name="Delehaunty K."/>
            <person name="Dong S."/>
            <person name="Downton P."/>
            <person name="Dumas B."/>
            <person name="Fabro G."/>
            <person name="Fronick C."/>
            <person name="Fuerstenberg S.I."/>
            <person name="Fulton L."/>
            <person name="Gaulin E."/>
            <person name="Govers F."/>
            <person name="Hughes L."/>
            <person name="Humphray S."/>
            <person name="Jiang R.H."/>
            <person name="Judelson H."/>
            <person name="Kamoun S."/>
            <person name="Kyung K."/>
            <person name="Meijer H."/>
            <person name="Minx P."/>
            <person name="Morris P."/>
            <person name="Nelson J."/>
            <person name="Phuntumart V."/>
            <person name="Qutob D."/>
            <person name="Rehmany A."/>
            <person name="Rougon-Cardoso A."/>
            <person name="Ryden P."/>
            <person name="Torto-Alalibo T."/>
            <person name="Studholme D."/>
            <person name="Wang Y."/>
            <person name="Win J."/>
            <person name="Wood J."/>
            <person name="Clifton S.W."/>
            <person name="Rogers J."/>
            <person name="Van den Ackerveken G."/>
            <person name="Jones J.D."/>
            <person name="McDowell J.M."/>
            <person name="Beynon J."/>
            <person name="Tyler B.M."/>
        </authorList>
    </citation>
    <scope>NUCLEOTIDE SEQUENCE [LARGE SCALE GENOMIC DNA]</scope>
    <source>
        <strain evidence="3">Emoy2</strain>
    </source>
</reference>